<evidence type="ECO:0000259" key="1">
    <source>
        <dbReference type="Pfam" id="PF03358"/>
    </source>
</evidence>
<gene>
    <name evidence="2" type="ORF">RN87_05135</name>
</gene>
<organism evidence="2">
    <name type="scientific">Fusobacterium hwasookii ChDC F174</name>
    <dbReference type="NCBI Taxonomy" id="1307442"/>
    <lineage>
        <taxon>Bacteria</taxon>
        <taxon>Fusobacteriati</taxon>
        <taxon>Fusobacteriota</taxon>
        <taxon>Fusobacteriia</taxon>
        <taxon>Fusobacteriales</taxon>
        <taxon>Fusobacteriaceae</taxon>
        <taxon>Fusobacterium</taxon>
    </lineage>
</organism>
<sequence length="183" mass="20183">MSKKVLFVVGSLREKSFNKTVAEYISKKLEEKGIETSFLDYSKLPFMNQDIEFPTPSEVEKVRTDVKGADALWIVTPEYNGSVPGPLKNFLDWISRPVEKGNFGAPEFVKGKLVAISGAAGKSEASLVIGEITGLLTRMGLNLLEEKVGLILPAEAFQTGIFNLSDEQKAKLDNEVKLFVEKL</sequence>
<dbReference type="GO" id="GO:0016491">
    <property type="term" value="F:oxidoreductase activity"/>
    <property type="evidence" value="ECO:0007669"/>
    <property type="project" value="InterPro"/>
</dbReference>
<dbReference type="AlphaFoldDB" id="A0A0S2ZMA8"/>
<dbReference type="SUPFAM" id="SSF52218">
    <property type="entry name" value="Flavoproteins"/>
    <property type="match status" value="1"/>
</dbReference>
<dbReference type="Gene3D" id="3.40.50.360">
    <property type="match status" value="1"/>
</dbReference>
<dbReference type="InterPro" id="IPR050712">
    <property type="entry name" value="NAD(P)H-dep_reductase"/>
</dbReference>
<dbReference type="GO" id="GO:0005829">
    <property type="term" value="C:cytosol"/>
    <property type="evidence" value="ECO:0007669"/>
    <property type="project" value="TreeGrafter"/>
</dbReference>
<dbReference type="GO" id="GO:0010181">
    <property type="term" value="F:FMN binding"/>
    <property type="evidence" value="ECO:0007669"/>
    <property type="project" value="TreeGrafter"/>
</dbReference>
<dbReference type="KEGG" id="fhw:RN87_05135"/>
<feature type="domain" description="NADPH-dependent FMN reductase-like" evidence="1">
    <location>
        <begin position="4"/>
        <end position="123"/>
    </location>
</feature>
<accession>A0A0S2ZMA8</accession>
<protein>
    <submittedName>
        <fullName evidence="2">Flavoprotein</fullName>
    </submittedName>
</protein>
<dbReference type="InterPro" id="IPR005025">
    <property type="entry name" value="FMN_Rdtase-like_dom"/>
</dbReference>
<dbReference type="RefSeq" id="WP_029493376.1">
    <property type="nucleotide sequence ID" value="NZ_ATKF01000072.1"/>
</dbReference>
<dbReference type="PANTHER" id="PTHR30543">
    <property type="entry name" value="CHROMATE REDUCTASE"/>
    <property type="match status" value="1"/>
</dbReference>
<reference evidence="2 3" key="1">
    <citation type="submission" date="2015-11" db="EMBL/GenBank/DDBJ databases">
        <authorList>
            <person name="Zhang Y."/>
            <person name="Guo Z."/>
        </authorList>
    </citation>
    <scope>NUCLEOTIDE SEQUENCE [LARGE SCALE GENOMIC DNA]</scope>
    <source>
        <strain evidence="2 3">ChDC F174</strain>
    </source>
</reference>
<dbReference type="Proteomes" id="UP000063275">
    <property type="component" value="Chromosome"/>
</dbReference>
<dbReference type="Pfam" id="PF03358">
    <property type="entry name" value="FMN_red"/>
    <property type="match status" value="1"/>
</dbReference>
<proteinExistence type="predicted"/>
<name>A0A0S2ZMA8_9FUSO</name>
<dbReference type="EMBL" id="CP013331">
    <property type="protein sequence ID" value="ALQ39919.1"/>
    <property type="molecule type" value="Genomic_DNA"/>
</dbReference>
<dbReference type="PANTHER" id="PTHR30543:SF21">
    <property type="entry name" value="NAD(P)H-DEPENDENT FMN REDUCTASE LOT6"/>
    <property type="match status" value="1"/>
</dbReference>
<dbReference type="OrthoDB" id="9812295at2"/>
<evidence type="ECO:0000313" key="2">
    <source>
        <dbReference type="EMBL" id="ALQ39919.1"/>
    </source>
</evidence>
<dbReference type="InterPro" id="IPR029039">
    <property type="entry name" value="Flavoprotein-like_sf"/>
</dbReference>
<evidence type="ECO:0000313" key="3">
    <source>
        <dbReference type="Proteomes" id="UP000063275"/>
    </source>
</evidence>